<comment type="caution">
    <text evidence="2">The sequence shown here is derived from an EMBL/GenBank/DDBJ whole genome shotgun (WGS) entry which is preliminary data.</text>
</comment>
<evidence type="ECO:0000256" key="1">
    <source>
        <dbReference type="SAM" id="Phobius"/>
    </source>
</evidence>
<protein>
    <submittedName>
        <fullName evidence="2">Uncharacterized protein</fullName>
    </submittedName>
</protein>
<keyword evidence="1" id="KW-0472">Membrane</keyword>
<gene>
    <name evidence="2" type="ORF">SCOCK_290034</name>
</gene>
<name>A0A9W4GRW1_9ACTN</name>
<sequence length="40" mass="4646">MTKVANFWRVVRYAIDSNGRTLRLCLVLVILAVVGFAWHR</sequence>
<accession>A0A9W4GRW1</accession>
<organism evidence="2 3">
    <name type="scientific">Actinacidiphila cocklensis</name>
    <dbReference type="NCBI Taxonomy" id="887465"/>
    <lineage>
        <taxon>Bacteria</taxon>
        <taxon>Bacillati</taxon>
        <taxon>Actinomycetota</taxon>
        <taxon>Actinomycetes</taxon>
        <taxon>Kitasatosporales</taxon>
        <taxon>Streptomycetaceae</taxon>
        <taxon>Actinacidiphila</taxon>
    </lineage>
</organism>
<proteinExistence type="predicted"/>
<evidence type="ECO:0000313" key="3">
    <source>
        <dbReference type="Proteomes" id="UP001152519"/>
    </source>
</evidence>
<keyword evidence="1" id="KW-1133">Transmembrane helix</keyword>
<dbReference type="EMBL" id="CAJSLV010000058">
    <property type="protein sequence ID" value="CAG6394698.1"/>
    <property type="molecule type" value="Genomic_DNA"/>
</dbReference>
<feature type="transmembrane region" description="Helical" evidence="1">
    <location>
        <begin position="21"/>
        <end position="39"/>
    </location>
</feature>
<dbReference type="Proteomes" id="UP001152519">
    <property type="component" value="Unassembled WGS sequence"/>
</dbReference>
<reference evidence="2" key="1">
    <citation type="submission" date="2021-05" db="EMBL/GenBank/DDBJ databases">
        <authorList>
            <person name="Arsene-Ploetze F."/>
        </authorList>
    </citation>
    <scope>NUCLEOTIDE SEQUENCE</scope>
    <source>
        <strain evidence="2">DSM 42138</strain>
    </source>
</reference>
<keyword evidence="1" id="KW-0812">Transmembrane</keyword>
<evidence type="ECO:0000313" key="2">
    <source>
        <dbReference type="EMBL" id="CAG6394698.1"/>
    </source>
</evidence>
<dbReference type="AlphaFoldDB" id="A0A9W4GRW1"/>
<keyword evidence="3" id="KW-1185">Reference proteome</keyword>